<feature type="compositionally biased region" description="Basic and acidic residues" evidence="1">
    <location>
        <begin position="1"/>
        <end position="18"/>
    </location>
</feature>
<protein>
    <submittedName>
        <fullName evidence="2">Uncharacterized protein</fullName>
    </submittedName>
</protein>
<dbReference type="Proteomes" id="UP000050424">
    <property type="component" value="Unassembled WGS sequence"/>
</dbReference>
<keyword evidence="3" id="KW-1185">Reference proteome</keyword>
<evidence type="ECO:0000313" key="3">
    <source>
        <dbReference type="Proteomes" id="UP000050424"/>
    </source>
</evidence>
<sequence>MPRSGGRDPHGPPEPRKEQRIRRHGDKRHFGLPSFGAVADHYCQSDFVRQEANLGWPRRRVKLENGPERGPTSSAKLNGLGRAMGRNEARDGEEMGIYFGVDRGILDVSSQLSARNTRVGVRDVACAFRVSSGHEIPRPGYQNQGAAKPSRLDKASVLISQQYLATAPRGLEPATPSDYWKPRTVEYDGLAAHGDRLGATYAKGPYRIALSCSRRSGSLAR</sequence>
<evidence type="ECO:0000256" key="1">
    <source>
        <dbReference type="SAM" id="MobiDB-lite"/>
    </source>
</evidence>
<comment type="caution">
    <text evidence="2">The sequence shown here is derived from an EMBL/GenBank/DDBJ whole genome shotgun (WGS) entry which is preliminary data.</text>
</comment>
<accession>A0A0P7BMH4</accession>
<name>A0A0P7BMH4_9HYPO</name>
<organism evidence="2 3">
    <name type="scientific">Neonectria ditissima</name>
    <dbReference type="NCBI Taxonomy" id="78410"/>
    <lineage>
        <taxon>Eukaryota</taxon>
        <taxon>Fungi</taxon>
        <taxon>Dikarya</taxon>
        <taxon>Ascomycota</taxon>
        <taxon>Pezizomycotina</taxon>
        <taxon>Sordariomycetes</taxon>
        <taxon>Hypocreomycetidae</taxon>
        <taxon>Hypocreales</taxon>
        <taxon>Nectriaceae</taxon>
        <taxon>Neonectria</taxon>
    </lineage>
</organism>
<proteinExistence type="predicted"/>
<evidence type="ECO:0000313" key="2">
    <source>
        <dbReference type="EMBL" id="KPM42571.1"/>
    </source>
</evidence>
<gene>
    <name evidence="2" type="ORF">AK830_g3988</name>
</gene>
<dbReference type="EMBL" id="LKCW01000046">
    <property type="protein sequence ID" value="KPM42571.1"/>
    <property type="molecule type" value="Genomic_DNA"/>
</dbReference>
<dbReference type="AlphaFoldDB" id="A0A0P7BMH4"/>
<feature type="region of interest" description="Disordered" evidence="1">
    <location>
        <begin position="1"/>
        <end position="30"/>
    </location>
</feature>
<reference evidence="2 3" key="1">
    <citation type="submission" date="2015-09" db="EMBL/GenBank/DDBJ databases">
        <title>Draft genome of a European isolate of the apple canker pathogen Neonectria ditissima.</title>
        <authorList>
            <person name="Gomez-Cortecero A."/>
            <person name="Harrison R.J."/>
            <person name="Armitage A.D."/>
        </authorList>
    </citation>
    <scope>NUCLEOTIDE SEQUENCE [LARGE SCALE GENOMIC DNA]</scope>
    <source>
        <strain evidence="2 3">R09/05</strain>
    </source>
</reference>